<protein>
    <submittedName>
        <fullName evidence="2">Uncharacterized protein</fullName>
    </submittedName>
</protein>
<sequence>MTTAKLPAEKALIEAILKAMESTVTSDGLLPLANCVEANLSDALTNPHQSDDLSQYIIDLHEIMDEVRSRYAQTREKEITLESNRLRERLNSWGVISKPDTQFTPVKPKNKTRKHTGSQAA</sequence>
<organism evidence="2 3">
    <name type="scientific">Nephila pilipes</name>
    <name type="common">Giant wood spider</name>
    <name type="synonym">Nephila maculata</name>
    <dbReference type="NCBI Taxonomy" id="299642"/>
    <lineage>
        <taxon>Eukaryota</taxon>
        <taxon>Metazoa</taxon>
        <taxon>Ecdysozoa</taxon>
        <taxon>Arthropoda</taxon>
        <taxon>Chelicerata</taxon>
        <taxon>Arachnida</taxon>
        <taxon>Araneae</taxon>
        <taxon>Araneomorphae</taxon>
        <taxon>Entelegynae</taxon>
        <taxon>Araneoidea</taxon>
        <taxon>Nephilidae</taxon>
        <taxon>Nephila</taxon>
    </lineage>
</organism>
<gene>
    <name evidence="2" type="ORF">NPIL_479741</name>
</gene>
<name>A0A8X6PN14_NEPPI</name>
<reference evidence="2" key="1">
    <citation type="submission" date="2020-08" db="EMBL/GenBank/DDBJ databases">
        <title>Multicomponent nature underlies the extraordinary mechanical properties of spider dragline silk.</title>
        <authorList>
            <person name="Kono N."/>
            <person name="Nakamura H."/>
            <person name="Mori M."/>
            <person name="Yoshida Y."/>
            <person name="Ohtoshi R."/>
            <person name="Malay A.D."/>
            <person name="Moran D.A.P."/>
            <person name="Tomita M."/>
            <person name="Numata K."/>
            <person name="Arakawa K."/>
        </authorList>
    </citation>
    <scope>NUCLEOTIDE SEQUENCE</scope>
</reference>
<dbReference type="Proteomes" id="UP000887013">
    <property type="component" value="Unassembled WGS sequence"/>
</dbReference>
<dbReference type="AlphaFoldDB" id="A0A8X6PN14"/>
<evidence type="ECO:0000313" key="2">
    <source>
        <dbReference type="EMBL" id="GFT75001.1"/>
    </source>
</evidence>
<evidence type="ECO:0000313" key="3">
    <source>
        <dbReference type="Proteomes" id="UP000887013"/>
    </source>
</evidence>
<comment type="caution">
    <text evidence="2">The sequence shown here is derived from an EMBL/GenBank/DDBJ whole genome shotgun (WGS) entry which is preliminary data.</text>
</comment>
<feature type="compositionally biased region" description="Basic residues" evidence="1">
    <location>
        <begin position="108"/>
        <end position="121"/>
    </location>
</feature>
<evidence type="ECO:0000256" key="1">
    <source>
        <dbReference type="SAM" id="MobiDB-lite"/>
    </source>
</evidence>
<dbReference type="EMBL" id="BMAW01070766">
    <property type="protein sequence ID" value="GFT75001.1"/>
    <property type="molecule type" value="Genomic_DNA"/>
</dbReference>
<proteinExistence type="predicted"/>
<accession>A0A8X6PN14</accession>
<feature type="region of interest" description="Disordered" evidence="1">
    <location>
        <begin position="97"/>
        <end position="121"/>
    </location>
</feature>
<keyword evidence="3" id="KW-1185">Reference proteome</keyword>